<dbReference type="Proteomes" id="UP000244792">
    <property type="component" value="Chromosome"/>
</dbReference>
<organism evidence="12 13">
    <name type="scientific">Thermodesulfobium acidiphilum</name>
    <dbReference type="NCBI Taxonomy" id="1794699"/>
    <lineage>
        <taxon>Bacteria</taxon>
        <taxon>Pseudomonadati</taxon>
        <taxon>Thermodesulfobiota</taxon>
        <taxon>Thermodesulfobiia</taxon>
        <taxon>Thermodesulfobiales</taxon>
        <taxon>Thermodesulfobiaceae</taxon>
        <taxon>Thermodesulfobium</taxon>
    </lineage>
</organism>
<feature type="binding site" evidence="11">
    <location>
        <position position="306"/>
    </location>
    <ligand>
        <name>FMN</name>
        <dbReference type="ChEBI" id="CHEBI:58210"/>
    </ligand>
</feature>
<keyword evidence="10 11" id="KW-0456">Lyase</keyword>
<dbReference type="GO" id="GO:0009073">
    <property type="term" value="P:aromatic amino acid family biosynthetic process"/>
    <property type="evidence" value="ECO:0007669"/>
    <property type="project" value="UniProtKB-KW"/>
</dbReference>
<keyword evidence="9 11" id="KW-0057">Aromatic amino acid biosynthesis</keyword>
<evidence type="ECO:0000256" key="10">
    <source>
        <dbReference type="ARBA" id="ARBA00023239"/>
    </source>
</evidence>
<dbReference type="PANTHER" id="PTHR21085">
    <property type="entry name" value="CHORISMATE SYNTHASE"/>
    <property type="match status" value="1"/>
</dbReference>
<protein>
    <recommendedName>
        <fullName evidence="3 11">Chorismate synthase</fullName>
        <shortName evidence="11">CS</shortName>
        <ecNumber evidence="3 11">4.2.3.5</ecNumber>
    </recommendedName>
    <alternativeName>
        <fullName evidence="11">5-enolpyruvylshikimate-3-phosphate phospholyase</fullName>
    </alternativeName>
</protein>
<keyword evidence="4 11" id="KW-0028">Amino-acid biosynthesis</keyword>
<dbReference type="GO" id="GO:0005829">
    <property type="term" value="C:cytosol"/>
    <property type="evidence" value="ECO:0007669"/>
    <property type="project" value="TreeGrafter"/>
</dbReference>
<evidence type="ECO:0000256" key="5">
    <source>
        <dbReference type="ARBA" id="ARBA00022630"/>
    </source>
</evidence>
<comment type="catalytic activity">
    <reaction evidence="11">
        <text>5-O-(1-carboxyvinyl)-3-phosphoshikimate = chorismate + phosphate</text>
        <dbReference type="Rhea" id="RHEA:21020"/>
        <dbReference type="ChEBI" id="CHEBI:29748"/>
        <dbReference type="ChEBI" id="CHEBI:43474"/>
        <dbReference type="ChEBI" id="CHEBI:57701"/>
        <dbReference type="EC" id="4.2.3.5"/>
    </reaction>
</comment>
<keyword evidence="5 11" id="KW-0285">Flavoprotein</keyword>
<dbReference type="HAMAP" id="MF_00300">
    <property type="entry name" value="Chorismate_synth"/>
    <property type="match status" value="1"/>
</dbReference>
<feature type="binding site" evidence="11">
    <location>
        <position position="347"/>
    </location>
    <ligand>
        <name>FMN</name>
        <dbReference type="ChEBI" id="CHEBI:58210"/>
    </ligand>
</feature>
<feature type="binding site" evidence="11">
    <location>
        <position position="47"/>
    </location>
    <ligand>
        <name>NADP(+)</name>
        <dbReference type="ChEBI" id="CHEBI:58349"/>
    </ligand>
</feature>
<keyword evidence="13" id="KW-1185">Reference proteome</keyword>
<feature type="binding site" evidence="11">
    <location>
        <begin position="127"/>
        <end position="129"/>
    </location>
    <ligand>
        <name>FMN</name>
        <dbReference type="ChEBI" id="CHEBI:58210"/>
    </ligand>
</feature>
<comment type="pathway">
    <text evidence="1 11">Metabolic intermediate biosynthesis; chorismate biosynthesis; chorismate from D-erythrose 4-phosphate and phosphoenolpyruvate: step 7/7.</text>
</comment>
<gene>
    <name evidence="11" type="primary">aroC</name>
    <name evidence="12" type="ORF">TDSAC_1631</name>
</gene>
<sequence>MSFQFESAGESHGKGLTILIKGIPAGLTIDLNKINKRLKERMLGYGRGKRMSIESDQVEVVAGLRGSKTLGSPLVFWIKNNDYKNWSEYMDPITGYGKEVLSARPGHADFVGALKYNFDDMRNVLERASARETASRVAAGAVAEILLETFGVKIGSFVTGIGEHTFPLPDDLLDGYKRSRESIFFTPYPEEDEKIKLYVDEVKLKGDTLGGSVLAFALNVVPGIGSYTSYNERLSAIIAFHISSIPATKAVEIGLGAQSSRMLGSNFHDEFTTEQKPSSKNLYGGLNQYLPKGIFRRSNFAGGIEGGISNGEPIIVKSFMKPIPSTAKPLNGLNIRSMKIEEASYQRSDVLAIAAYSVIVSMQLSIALADCYLKKFGSDNINETLDNFARYKEYLFKRFST</sequence>
<dbReference type="PANTHER" id="PTHR21085:SF0">
    <property type="entry name" value="CHORISMATE SYNTHASE"/>
    <property type="match status" value="1"/>
</dbReference>
<evidence type="ECO:0000313" key="12">
    <source>
        <dbReference type="EMBL" id="AWB10967.1"/>
    </source>
</evidence>
<dbReference type="GO" id="GO:0004107">
    <property type="term" value="F:chorismate synthase activity"/>
    <property type="evidence" value="ECO:0007669"/>
    <property type="project" value="UniProtKB-UniRule"/>
</dbReference>
<dbReference type="NCBIfam" id="NF003793">
    <property type="entry name" value="PRK05382.1"/>
    <property type="match status" value="1"/>
</dbReference>
<reference evidence="12 13" key="1">
    <citation type="submission" date="2017-04" db="EMBL/GenBank/DDBJ databases">
        <title>Genomic insights into metabolism of Thermodesulfobium acidiphilum.</title>
        <authorList>
            <person name="Toshchakov S.V."/>
            <person name="Frolov E.N."/>
            <person name="Kublanov I.V."/>
            <person name="Samarov N.I."/>
            <person name="Novikov A."/>
            <person name="Lebedinsky A.V."/>
            <person name="Bonch-Osmolovskaya E.A."/>
            <person name="Chernyh N.A."/>
        </authorList>
    </citation>
    <scope>NUCLEOTIDE SEQUENCE [LARGE SCALE GENOMIC DNA]</scope>
    <source>
        <strain evidence="12 13">3127-1</strain>
    </source>
</reference>
<evidence type="ECO:0000256" key="11">
    <source>
        <dbReference type="HAMAP-Rule" id="MF_00300"/>
    </source>
</evidence>
<dbReference type="InterPro" id="IPR020541">
    <property type="entry name" value="Chorismate_synthase_CS"/>
</dbReference>
<dbReference type="InterPro" id="IPR035904">
    <property type="entry name" value="Chorismate_synth_AroC_sf"/>
</dbReference>
<dbReference type="GO" id="GO:0010181">
    <property type="term" value="F:FMN binding"/>
    <property type="evidence" value="ECO:0007669"/>
    <property type="project" value="TreeGrafter"/>
</dbReference>
<dbReference type="GO" id="GO:0009423">
    <property type="term" value="P:chorismate biosynthetic process"/>
    <property type="evidence" value="ECO:0007669"/>
    <property type="project" value="UniProtKB-UniRule"/>
</dbReference>
<dbReference type="OrthoDB" id="9771806at2"/>
<comment type="subunit">
    <text evidence="11">Homotetramer.</text>
</comment>
<evidence type="ECO:0000256" key="7">
    <source>
        <dbReference type="ARBA" id="ARBA00022827"/>
    </source>
</evidence>
<evidence type="ECO:0000256" key="9">
    <source>
        <dbReference type="ARBA" id="ARBA00023141"/>
    </source>
</evidence>
<dbReference type="SUPFAM" id="SSF103263">
    <property type="entry name" value="Chorismate synthase, AroC"/>
    <property type="match status" value="1"/>
</dbReference>
<dbReference type="PIRSF" id="PIRSF001456">
    <property type="entry name" value="Chorismate_synth"/>
    <property type="match status" value="1"/>
</dbReference>
<dbReference type="Pfam" id="PF01264">
    <property type="entry name" value="Chorismate_synt"/>
    <property type="match status" value="1"/>
</dbReference>
<dbReference type="EC" id="4.2.3.5" evidence="3 11"/>
<accession>A0A2R4W2C8</accession>
<comment type="function">
    <text evidence="11">Catalyzes the anti-1,4-elimination of the C-3 phosphate and the C-6 proR hydrogen from 5-enolpyruvylshikimate-3-phosphate (EPSP) to yield chorismate, which is the branch point compound that serves as the starting substrate for the three terminal pathways of aromatic amino acid biosynthesis. This reaction introduces a second double bond into the aromatic ring system.</text>
</comment>
<dbReference type="PROSITE" id="PS00788">
    <property type="entry name" value="CHORISMATE_SYNTHASE_2"/>
    <property type="match status" value="1"/>
</dbReference>
<dbReference type="Gene3D" id="3.60.150.10">
    <property type="entry name" value="Chorismate synthase AroC"/>
    <property type="match status" value="1"/>
</dbReference>
<dbReference type="KEGG" id="taci:TDSAC_1631"/>
<feature type="binding site" evidence="11">
    <location>
        <begin position="321"/>
        <end position="325"/>
    </location>
    <ligand>
        <name>FMN</name>
        <dbReference type="ChEBI" id="CHEBI:58210"/>
    </ligand>
</feature>
<evidence type="ECO:0000256" key="1">
    <source>
        <dbReference type="ARBA" id="ARBA00005044"/>
    </source>
</evidence>
<dbReference type="NCBIfam" id="TIGR00033">
    <property type="entry name" value="aroC"/>
    <property type="match status" value="1"/>
</dbReference>
<evidence type="ECO:0000256" key="3">
    <source>
        <dbReference type="ARBA" id="ARBA00013036"/>
    </source>
</evidence>
<dbReference type="RefSeq" id="WP_108309889.1">
    <property type="nucleotide sequence ID" value="NZ_CP020921.1"/>
</dbReference>
<keyword evidence="7 11" id="KW-0274">FAD</keyword>
<evidence type="ECO:0000313" key="13">
    <source>
        <dbReference type="Proteomes" id="UP000244792"/>
    </source>
</evidence>
<evidence type="ECO:0000256" key="8">
    <source>
        <dbReference type="ARBA" id="ARBA00022857"/>
    </source>
</evidence>
<evidence type="ECO:0000256" key="4">
    <source>
        <dbReference type="ARBA" id="ARBA00022605"/>
    </source>
</evidence>
<dbReference type="FunFam" id="3.60.150.10:FF:000002">
    <property type="entry name" value="Chorismate synthase"/>
    <property type="match status" value="1"/>
</dbReference>
<dbReference type="EMBL" id="CP020921">
    <property type="protein sequence ID" value="AWB10967.1"/>
    <property type="molecule type" value="Genomic_DNA"/>
</dbReference>
<name>A0A2R4W2C8_THEAF</name>
<keyword evidence="6 11" id="KW-0288">FMN</keyword>
<evidence type="ECO:0000256" key="2">
    <source>
        <dbReference type="ARBA" id="ARBA00008014"/>
    </source>
</evidence>
<comment type="cofactor">
    <cofactor evidence="11">
        <name>FMNH2</name>
        <dbReference type="ChEBI" id="CHEBI:57618"/>
    </cofactor>
    <text evidence="11">Reduced FMN (FMNH(2)).</text>
</comment>
<comment type="similarity">
    <text evidence="2 11">Belongs to the chorismate synthase family.</text>
</comment>
<keyword evidence="8 11" id="KW-0521">NADP</keyword>
<proteinExistence type="inferred from homology"/>
<dbReference type="AlphaFoldDB" id="A0A2R4W2C8"/>
<evidence type="ECO:0000256" key="6">
    <source>
        <dbReference type="ARBA" id="ARBA00022643"/>
    </source>
</evidence>
<feature type="binding site" evidence="11">
    <location>
        <position position="41"/>
    </location>
    <ligand>
        <name>NADP(+)</name>
        <dbReference type="ChEBI" id="CHEBI:58349"/>
    </ligand>
</feature>
<dbReference type="GO" id="GO:0008652">
    <property type="term" value="P:amino acid biosynthetic process"/>
    <property type="evidence" value="ECO:0007669"/>
    <property type="project" value="UniProtKB-KW"/>
</dbReference>
<dbReference type="UniPathway" id="UPA00053">
    <property type="reaction ID" value="UER00090"/>
</dbReference>
<comment type="caution">
    <text evidence="11">Lacks conserved residue(s) required for the propagation of feature annotation.</text>
</comment>
<dbReference type="InterPro" id="IPR000453">
    <property type="entry name" value="Chorismate_synth"/>
</dbReference>
<dbReference type="CDD" id="cd07304">
    <property type="entry name" value="Chorismate_synthase"/>
    <property type="match status" value="1"/>
</dbReference>